<keyword evidence="16 18" id="KW-0472">Membrane</keyword>
<proteinExistence type="inferred from homology"/>
<dbReference type="PANTHER" id="PTHR46552:SF1">
    <property type="entry name" value="NADH-UBIQUINONE OXIDOREDUCTASE CHAIN 2"/>
    <property type="match status" value="1"/>
</dbReference>
<dbReference type="EMBL" id="KX844709">
    <property type="protein sequence ID" value="ASA39450.1"/>
    <property type="molecule type" value="Genomic_DNA"/>
</dbReference>
<feature type="transmembrane region" description="Helical" evidence="18">
    <location>
        <begin position="170"/>
        <end position="188"/>
    </location>
</feature>
<evidence type="ECO:0000256" key="3">
    <source>
        <dbReference type="ARBA" id="ARBA00007012"/>
    </source>
</evidence>
<comment type="subcellular location">
    <subcellularLocation>
        <location evidence="2 18">Mitochondrion inner membrane</location>
        <topology evidence="2 18">Multi-pass membrane protein</topology>
    </subcellularLocation>
</comment>
<evidence type="ECO:0000256" key="11">
    <source>
        <dbReference type="ARBA" id="ARBA00022982"/>
    </source>
</evidence>
<dbReference type="AlphaFoldDB" id="A0A1Z2R6X5"/>
<evidence type="ECO:0000256" key="7">
    <source>
        <dbReference type="ARBA" id="ARBA00022660"/>
    </source>
</evidence>
<gene>
    <name evidence="20" type="primary">nad2</name>
</gene>
<keyword evidence="10 18" id="KW-1278">Translocase</keyword>
<keyword evidence="9 18" id="KW-0999">Mitochondrion inner membrane</keyword>
<dbReference type="InterPro" id="IPR001750">
    <property type="entry name" value="ND/Mrp_TM"/>
</dbReference>
<evidence type="ECO:0000256" key="13">
    <source>
        <dbReference type="ARBA" id="ARBA00023027"/>
    </source>
</evidence>
<evidence type="ECO:0000313" key="20">
    <source>
        <dbReference type="EMBL" id="ASA39450.1"/>
    </source>
</evidence>
<evidence type="ECO:0000256" key="15">
    <source>
        <dbReference type="ARBA" id="ARBA00023128"/>
    </source>
</evidence>
<feature type="transmembrane region" description="Helical" evidence="18">
    <location>
        <begin position="61"/>
        <end position="82"/>
    </location>
</feature>
<geneLocation type="mitochondrion" evidence="20"/>
<comment type="similarity">
    <text evidence="3 18">Belongs to the complex I subunit 2 family.</text>
</comment>
<comment type="function">
    <text evidence="1">Core subunit of the mitochondrial membrane respiratory chain NADH dehydrogenase (Complex I) that is believed to belong to the minimal assembly required for catalysis. Complex I functions in the transfer of electrons from NADH to the respiratory chain. The immediate electron acceptor for the enzyme is believed to be ubiquinone.</text>
</comment>
<sequence>MLTIKPHQLLFSFTLFMGILIAISSSSWFILWMGLELNLLSFIPILTSSSNRYSAESALKYFLIQALGSASLLAACPMSLIFPHLSVFIIFTALLLKLGAAPLHFWFPPVMQGISWIQSLVLMTIQKITPIAMMSTLISNFSTSIIMFSSIISSLVGALGGLNQTLTRKIISYSSINHMAWLLAAIMFNERMWLIYFLCYTLISASVVSILHSNQIFHFNQLLTMNLFSKPLKLSLFLSLLSLGGLPPFLGFLPKMMIIQEFLFSQTSIIWLTILLFSALLTLFFYLRISLSSFILASPKTKTSFLLNSPHTFLILPFLNLSPLFYPLILFFMY</sequence>
<dbReference type="InterPro" id="IPR003917">
    <property type="entry name" value="NADH_UbQ_OxRdtase_chain2"/>
</dbReference>
<evidence type="ECO:0000256" key="5">
    <source>
        <dbReference type="ARBA" id="ARBA00021008"/>
    </source>
</evidence>
<evidence type="ECO:0000256" key="9">
    <source>
        <dbReference type="ARBA" id="ARBA00022792"/>
    </source>
</evidence>
<name>A0A1Z2R6X5_TYPPE</name>
<dbReference type="EC" id="7.1.1.2" evidence="4 18"/>
<organism evidence="20">
    <name type="scientific">Typhlatya pearsei</name>
    <name type="common">Cave shrimp</name>
    <dbReference type="NCBI Taxonomy" id="200555"/>
    <lineage>
        <taxon>Eukaryota</taxon>
        <taxon>Metazoa</taxon>
        <taxon>Ecdysozoa</taxon>
        <taxon>Arthropoda</taxon>
        <taxon>Crustacea</taxon>
        <taxon>Multicrustacea</taxon>
        <taxon>Malacostraca</taxon>
        <taxon>Eumalacostraca</taxon>
        <taxon>Eucarida</taxon>
        <taxon>Decapoda</taxon>
        <taxon>Pleocyemata</taxon>
        <taxon>Caridea</taxon>
        <taxon>Atyoidea</taxon>
        <taxon>Atyidae</taxon>
        <taxon>Typhlatya</taxon>
    </lineage>
</organism>
<evidence type="ECO:0000256" key="17">
    <source>
        <dbReference type="ARBA" id="ARBA00049551"/>
    </source>
</evidence>
<reference evidence="20" key="1">
    <citation type="journal article" date="2017" name="Sci. Rep.">
        <title>Phylogenetic evidence that both ancient vicariance and dispersal have contributed to the biogeographic patterns of anchialine cave shrimps.</title>
        <authorList>
            <person name="Jurado-Rivera J.A."/>
            <person name="Pons J."/>
            <person name="Alvarez F."/>
            <person name="Botello A."/>
            <person name="Humphreys W.F."/>
            <person name="Page T.J."/>
            <person name="Iliffe T.M."/>
            <person name="Willassen E."/>
            <person name="Meland K."/>
            <person name="Juan C."/>
            <person name="Jaume D."/>
        </authorList>
    </citation>
    <scope>NUCLEOTIDE SEQUENCE</scope>
</reference>
<evidence type="ECO:0000256" key="4">
    <source>
        <dbReference type="ARBA" id="ARBA00012944"/>
    </source>
</evidence>
<feature type="transmembrane region" description="Helical" evidence="18">
    <location>
        <begin position="269"/>
        <end position="291"/>
    </location>
</feature>
<dbReference type="PANTHER" id="PTHR46552">
    <property type="entry name" value="NADH-UBIQUINONE OXIDOREDUCTASE CHAIN 2"/>
    <property type="match status" value="1"/>
</dbReference>
<evidence type="ECO:0000256" key="14">
    <source>
        <dbReference type="ARBA" id="ARBA00023075"/>
    </source>
</evidence>
<feature type="domain" description="NADH:quinone oxidoreductase/Mrp antiporter transmembrane" evidence="19">
    <location>
        <begin position="25"/>
        <end position="77"/>
    </location>
</feature>
<evidence type="ECO:0000256" key="2">
    <source>
        <dbReference type="ARBA" id="ARBA00004448"/>
    </source>
</evidence>
<dbReference type="GO" id="GO:0006120">
    <property type="term" value="P:mitochondrial electron transport, NADH to ubiquinone"/>
    <property type="evidence" value="ECO:0007669"/>
    <property type="project" value="InterPro"/>
</dbReference>
<feature type="transmembrane region" description="Helical" evidence="18">
    <location>
        <begin position="88"/>
        <end position="107"/>
    </location>
</feature>
<evidence type="ECO:0000256" key="6">
    <source>
        <dbReference type="ARBA" id="ARBA00022448"/>
    </source>
</evidence>
<feature type="transmembrane region" description="Helical" evidence="18">
    <location>
        <begin position="312"/>
        <end position="333"/>
    </location>
</feature>
<comment type="function">
    <text evidence="18">Core subunit of the mitochondrial membrane respiratory chain NADH dehydrogenase (Complex I) which catalyzes electron transfer from NADH through the respiratory chain, using ubiquinone as an electron acceptor. Essential for the catalytic activity and assembly of complex I.</text>
</comment>
<feature type="transmembrane region" description="Helical" evidence="18">
    <location>
        <begin position="144"/>
        <end position="163"/>
    </location>
</feature>
<keyword evidence="11 18" id="KW-0249">Electron transport</keyword>
<dbReference type="GO" id="GO:0005743">
    <property type="term" value="C:mitochondrial inner membrane"/>
    <property type="evidence" value="ECO:0007669"/>
    <property type="project" value="UniProtKB-SubCell"/>
</dbReference>
<keyword evidence="6" id="KW-0813">Transport</keyword>
<evidence type="ECO:0000256" key="16">
    <source>
        <dbReference type="ARBA" id="ARBA00023136"/>
    </source>
</evidence>
<keyword evidence="14 18" id="KW-0830">Ubiquinone</keyword>
<feature type="domain" description="NADH:quinone oxidoreductase/Mrp antiporter transmembrane" evidence="19">
    <location>
        <begin position="86"/>
        <end position="282"/>
    </location>
</feature>
<dbReference type="Pfam" id="PF00361">
    <property type="entry name" value="Proton_antipo_M"/>
    <property type="match status" value="2"/>
</dbReference>
<keyword evidence="15 18" id="KW-0496">Mitochondrion</keyword>
<accession>A0A1Z2R6X5</accession>
<evidence type="ECO:0000256" key="10">
    <source>
        <dbReference type="ARBA" id="ARBA00022967"/>
    </source>
</evidence>
<evidence type="ECO:0000256" key="18">
    <source>
        <dbReference type="RuleBase" id="RU003403"/>
    </source>
</evidence>
<dbReference type="InterPro" id="IPR050175">
    <property type="entry name" value="Complex_I_Subunit_2"/>
</dbReference>
<feature type="transmembrane region" description="Helical" evidence="18">
    <location>
        <begin position="234"/>
        <end position="257"/>
    </location>
</feature>
<feature type="transmembrane region" description="Helical" evidence="18">
    <location>
        <begin position="7"/>
        <end position="23"/>
    </location>
</feature>
<dbReference type="PRINTS" id="PR01436">
    <property type="entry name" value="NADHDHGNASE2"/>
</dbReference>
<keyword evidence="12 18" id="KW-1133">Transmembrane helix</keyword>
<keyword evidence="13 18" id="KW-0520">NAD</keyword>
<dbReference type="GO" id="GO:0008137">
    <property type="term" value="F:NADH dehydrogenase (ubiquinone) activity"/>
    <property type="evidence" value="ECO:0007669"/>
    <property type="project" value="UniProtKB-EC"/>
</dbReference>
<evidence type="ECO:0000256" key="1">
    <source>
        <dbReference type="ARBA" id="ARBA00003257"/>
    </source>
</evidence>
<evidence type="ECO:0000256" key="12">
    <source>
        <dbReference type="ARBA" id="ARBA00022989"/>
    </source>
</evidence>
<comment type="catalytic activity">
    <reaction evidence="17 18">
        <text>a ubiquinone + NADH + 5 H(+)(in) = a ubiquinol + NAD(+) + 4 H(+)(out)</text>
        <dbReference type="Rhea" id="RHEA:29091"/>
        <dbReference type="Rhea" id="RHEA-COMP:9565"/>
        <dbReference type="Rhea" id="RHEA-COMP:9566"/>
        <dbReference type="ChEBI" id="CHEBI:15378"/>
        <dbReference type="ChEBI" id="CHEBI:16389"/>
        <dbReference type="ChEBI" id="CHEBI:17976"/>
        <dbReference type="ChEBI" id="CHEBI:57540"/>
        <dbReference type="ChEBI" id="CHEBI:57945"/>
        <dbReference type="EC" id="7.1.1.2"/>
    </reaction>
</comment>
<evidence type="ECO:0000259" key="19">
    <source>
        <dbReference type="Pfam" id="PF00361"/>
    </source>
</evidence>
<keyword evidence="8 18" id="KW-0812">Transmembrane</keyword>
<protein>
    <recommendedName>
        <fullName evidence="5 18">NADH-ubiquinone oxidoreductase chain 2</fullName>
        <ecNumber evidence="4 18">7.1.1.2</ecNumber>
    </recommendedName>
</protein>
<evidence type="ECO:0000256" key="8">
    <source>
        <dbReference type="ARBA" id="ARBA00022692"/>
    </source>
</evidence>
<keyword evidence="7 18" id="KW-0679">Respiratory chain</keyword>
<feature type="transmembrane region" description="Helical" evidence="18">
    <location>
        <begin position="194"/>
        <end position="213"/>
    </location>
</feature>